<dbReference type="PIRSF" id="PIRSF000148">
    <property type="entry name" value="ASA_dh"/>
    <property type="match status" value="1"/>
</dbReference>
<sequence>MGFRVAVVGATGNVGREMLNILAERDFGADEVIAIASRKSIGQTVGYGERELDIVALDSFDFTGVDIAFFSAGSGVSKEYAPKAAAAGAVVIDNSSLYRMDPDVPLVVPEVNAHALKDFKKKNIIANPNCSTAQMVVALKPLHDEATIKRVVVSTYQSVSGAGNAAMDELFSQTRAVFVNDPIQPENFTKQIAFNVIPHIDVFMDDGSTKEEWKMVAETQKMLDPDIKLTATAVRVPVFVGHSEAINIEFEKPIASGEARALLREAPGCLVVDKREDGGYVTPVECVGDFATYISRIRKDPTVENGLNIWVVSDNLRKGAALNAVQIAESLVNQGLLTAS</sequence>
<dbReference type="UniPathway" id="UPA00050">
    <property type="reaction ID" value="UER00463"/>
</dbReference>
<comment type="function">
    <text evidence="15">Catalyzes the NADPH-dependent formation of L-aspartate-semialdehyde (L-ASA) by the reductive dephosphorylation of L-aspartyl-4-phosphate.</text>
</comment>
<evidence type="ECO:0000256" key="15">
    <source>
        <dbReference type="HAMAP-Rule" id="MF_02121"/>
    </source>
</evidence>
<evidence type="ECO:0000313" key="18">
    <source>
        <dbReference type="EMBL" id="RMB07785.1"/>
    </source>
</evidence>
<dbReference type="NCBIfam" id="TIGR01296">
    <property type="entry name" value="asd_B"/>
    <property type="match status" value="1"/>
</dbReference>
<keyword evidence="9 15" id="KW-0521">NADP</keyword>
<keyword evidence="7 15" id="KW-0028">Amino-acid biosynthesis</keyword>
<dbReference type="GO" id="GO:0051287">
    <property type="term" value="F:NAD binding"/>
    <property type="evidence" value="ECO:0007669"/>
    <property type="project" value="InterPro"/>
</dbReference>
<feature type="domain" description="Semialdehyde dehydrogenase NAD-binding" evidence="17">
    <location>
        <begin position="4"/>
        <end position="119"/>
    </location>
</feature>
<dbReference type="CDD" id="cd02316">
    <property type="entry name" value="VcASADH2_like_N"/>
    <property type="match status" value="1"/>
</dbReference>
<dbReference type="UniPathway" id="UPA00051">
    <property type="reaction ID" value="UER00464"/>
</dbReference>
<protein>
    <recommendedName>
        <fullName evidence="6 15">Aspartate-semialdehyde dehydrogenase</fullName>
        <shortName evidence="15">ASA dehydrogenase</shortName>
        <shortName evidence="15">ASADH</shortName>
        <ecNumber evidence="6 15">1.2.1.11</ecNumber>
    </recommendedName>
    <alternativeName>
        <fullName evidence="15">Aspartate-beta-semialdehyde dehydrogenase</fullName>
    </alternativeName>
</protein>
<evidence type="ECO:0000259" key="17">
    <source>
        <dbReference type="SMART" id="SM00859"/>
    </source>
</evidence>
<evidence type="ECO:0000256" key="6">
    <source>
        <dbReference type="ARBA" id="ARBA00013120"/>
    </source>
</evidence>
<dbReference type="GO" id="GO:0046983">
    <property type="term" value="F:protein dimerization activity"/>
    <property type="evidence" value="ECO:0007669"/>
    <property type="project" value="InterPro"/>
</dbReference>
<feature type="binding site" evidence="15">
    <location>
        <position position="99"/>
    </location>
    <ligand>
        <name>phosphate</name>
        <dbReference type="ChEBI" id="CHEBI:43474"/>
    </ligand>
</feature>
<feature type="binding site" evidence="15">
    <location>
        <begin position="39"/>
        <end position="40"/>
    </location>
    <ligand>
        <name>NADP(+)</name>
        <dbReference type="ChEBI" id="CHEBI:58349"/>
    </ligand>
</feature>
<evidence type="ECO:0000256" key="10">
    <source>
        <dbReference type="ARBA" id="ARBA00022915"/>
    </source>
</evidence>
<keyword evidence="19" id="KW-1185">Reference proteome</keyword>
<dbReference type="GO" id="GO:0009088">
    <property type="term" value="P:threonine biosynthetic process"/>
    <property type="evidence" value="ECO:0007669"/>
    <property type="project" value="UniProtKB-UniRule"/>
</dbReference>
<evidence type="ECO:0000256" key="14">
    <source>
        <dbReference type="ARBA" id="ARBA00047891"/>
    </source>
</evidence>
<keyword evidence="10 15" id="KW-0220">Diaminopimelate biosynthesis</keyword>
<dbReference type="GO" id="GO:0009097">
    <property type="term" value="P:isoleucine biosynthetic process"/>
    <property type="evidence" value="ECO:0007669"/>
    <property type="project" value="UniProtKB-UniRule"/>
</dbReference>
<evidence type="ECO:0000256" key="4">
    <source>
        <dbReference type="ARBA" id="ARBA00010584"/>
    </source>
</evidence>
<keyword evidence="13 15" id="KW-0486">Methionine biosynthesis</keyword>
<dbReference type="InParanoid" id="A0A3M0CFK8"/>
<dbReference type="FunCoup" id="A0A3M0CFK8">
    <property type="interactions" value="495"/>
</dbReference>
<dbReference type="EMBL" id="REFR01000011">
    <property type="protein sequence ID" value="RMB07785.1"/>
    <property type="molecule type" value="Genomic_DNA"/>
</dbReference>
<feature type="active site" description="Acyl-thioester intermediate" evidence="15 16">
    <location>
        <position position="130"/>
    </location>
</feature>
<dbReference type="GO" id="GO:0004073">
    <property type="term" value="F:aspartate-semialdehyde dehydrogenase activity"/>
    <property type="evidence" value="ECO:0007669"/>
    <property type="project" value="UniProtKB-UniRule"/>
</dbReference>
<evidence type="ECO:0000256" key="2">
    <source>
        <dbReference type="ARBA" id="ARBA00005076"/>
    </source>
</evidence>
<dbReference type="UniPathway" id="UPA00034">
    <property type="reaction ID" value="UER00016"/>
</dbReference>
<evidence type="ECO:0000256" key="5">
    <source>
        <dbReference type="ARBA" id="ARBA00011738"/>
    </source>
</evidence>
<comment type="caution">
    <text evidence="15">Lacks conserved residue(s) required for the propagation of feature annotation.</text>
</comment>
<dbReference type="InterPro" id="IPR036291">
    <property type="entry name" value="NAD(P)-bd_dom_sf"/>
</dbReference>
<feature type="binding site" evidence="15">
    <location>
        <position position="182"/>
    </location>
    <ligand>
        <name>NADP(+)</name>
        <dbReference type="ChEBI" id="CHEBI:58349"/>
    </ligand>
</feature>
<dbReference type="PANTHER" id="PTHR46278:SF2">
    <property type="entry name" value="ASPARTATE-SEMIALDEHYDE DEHYDROGENASE"/>
    <property type="match status" value="1"/>
</dbReference>
<keyword evidence="8 15" id="KW-0791">Threonine biosynthesis</keyword>
<keyword evidence="12 15" id="KW-0457">Lysine biosynthesis</keyword>
<dbReference type="SMART" id="SM00859">
    <property type="entry name" value="Semialdhyde_dh"/>
    <property type="match status" value="1"/>
</dbReference>
<evidence type="ECO:0000256" key="16">
    <source>
        <dbReference type="PIRSR" id="PIRSR000148-1"/>
    </source>
</evidence>
<organism evidence="18 19">
    <name type="scientific">Eilatimonas milleporae</name>
    <dbReference type="NCBI Taxonomy" id="911205"/>
    <lineage>
        <taxon>Bacteria</taxon>
        <taxon>Pseudomonadati</taxon>
        <taxon>Pseudomonadota</taxon>
        <taxon>Alphaproteobacteria</taxon>
        <taxon>Kordiimonadales</taxon>
        <taxon>Kordiimonadaceae</taxon>
        <taxon>Eilatimonas</taxon>
    </lineage>
</organism>
<evidence type="ECO:0000256" key="1">
    <source>
        <dbReference type="ARBA" id="ARBA00005021"/>
    </source>
</evidence>
<reference evidence="18 19" key="1">
    <citation type="submission" date="2018-10" db="EMBL/GenBank/DDBJ databases">
        <title>Genomic Encyclopedia of Archaeal and Bacterial Type Strains, Phase II (KMG-II): from individual species to whole genera.</title>
        <authorList>
            <person name="Goeker M."/>
        </authorList>
    </citation>
    <scope>NUCLEOTIDE SEQUENCE [LARGE SCALE GENOMIC DNA]</scope>
    <source>
        <strain evidence="18 19">DSM 25217</strain>
    </source>
</reference>
<comment type="pathway">
    <text evidence="2 15">Amino-acid biosynthesis; L-lysine biosynthesis via DAP pathway; (S)-tetrahydrodipicolinate from L-aspartate: step 2/4.</text>
</comment>
<dbReference type="InterPro" id="IPR005986">
    <property type="entry name" value="Asp_semialdehyde_DH_beta"/>
</dbReference>
<evidence type="ECO:0000256" key="13">
    <source>
        <dbReference type="ARBA" id="ARBA00023167"/>
    </source>
</evidence>
<comment type="similarity">
    <text evidence="4 15">Belongs to the aspartate-semialdehyde dehydrogenase family.</text>
</comment>
<dbReference type="InterPro" id="IPR012080">
    <property type="entry name" value="Asp_semialdehyde_DH"/>
</dbReference>
<feature type="binding site" evidence="15">
    <location>
        <begin position="160"/>
        <end position="161"/>
    </location>
    <ligand>
        <name>NADP(+)</name>
        <dbReference type="ChEBI" id="CHEBI:58349"/>
    </ligand>
</feature>
<feature type="binding site" evidence="15">
    <location>
        <position position="315"/>
    </location>
    <ligand>
        <name>NADP(+)</name>
        <dbReference type="ChEBI" id="CHEBI:58349"/>
    </ligand>
</feature>
<dbReference type="SUPFAM" id="SSF55347">
    <property type="entry name" value="Glyceraldehyde-3-phosphate dehydrogenase-like, C-terminal domain"/>
    <property type="match status" value="1"/>
</dbReference>
<comment type="pathway">
    <text evidence="1 15">Amino-acid biosynthesis; L-methionine biosynthesis via de novo pathway; L-homoserine from L-aspartate: step 2/3.</text>
</comment>
<feature type="binding site" evidence="15">
    <location>
        <position position="157"/>
    </location>
    <ligand>
        <name>substrate</name>
    </ligand>
</feature>
<dbReference type="CDD" id="cd18131">
    <property type="entry name" value="ASADH_C_bac_euk_like"/>
    <property type="match status" value="1"/>
</dbReference>
<evidence type="ECO:0000256" key="8">
    <source>
        <dbReference type="ARBA" id="ARBA00022697"/>
    </source>
</evidence>
<dbReference type="PANTHER" id="PTHR46278">
    <property type="entry name" value="DEHYDROGENASE, PUTATIVE-RELATED"/>
    <property type="match status" value="1"/>
</dbReference>
<comment type="subunit">
    <text evidence="5 15">Homodimer.</text>
</comment>
<evidence type="ECO:0000256" key="3">
    <source>
        <dbReference type="ARBA" id="ARBA00005097"/>
    </source>
</evidence>
<dbReference type="Gene3D" id="3.40.50.720">
    <property type="entry name" value="NAD(P)-binding Rossmann-like Domain"/>
    <property type="match status" value="1"/>
</dbReference>
<proteinExistence type="inferred from homology"/>
<dbReference type="NCBIfam" id="NF011456">
    <property type="entry name" value="PRK14874.1"/>
    <property type="match status" value="1"/>
</dbReference>
<dbReference type="EC" id="1.2.1.11" evidence="6 15"/>
<dbReference type="Proteomes" id="UP000271227">
    <property type="component" value="Unassembled WGS sequence"/>
</dbReference>
<dbReference type="GO" id="GO:0019877">
    <property type="term" value="P:diaminopimelate biosynthetic process"/>
    <property type="evidence" value="ECO:0007669"/>
    <property type="project" value="UniProtKB-UniRule"/>
</dbReference>
<name>A0A3M0CFK8_9PROT</name>
<dbReference type="Pfam" id="PF01118">
    <property type="entry name" value="Semialdhyde_dh"/>
    <property type="match status" value="1"/>
</dbReference>
<keyword evidence="11 15" id="KW-0560">Oxidoreductase</keyword>
<dbReference type="InterPro" id="IPR012280">
    <property type="entry name" value="Semialdhyde_DH_dimer_dom"/>
</dbReference>
<dbReference type="SUPFAM" id="SSF51735">
    <property type="entry name" value="NAD(P)-binding Rossmann-fold domains"/>
    <property type="match status" value="1"/>
</dbReference>
<evidence type="ECO:0000256" key="7">
    <source>
        <dbReference type="ARBA" id="ARBA00022605"/>
    </source>
</evidence>
<feature type="binding site" evidence="15">
    <location>
        <begin position="11"/>
        <end position="14"/>
    </location>
    <ligand>
        <name>NADP(+)</name>
        <dbReference type="ChEBI" id="CHEBI:58349"/>
    </ligand>
</feature>
<feature type="active site" description="Proton acceptor" evidence="15 16">
    <location>
        <position position="242"/>
    </location>
</feature>
<dbReference type="OrthoDB" id="9805684at2"/>
<dbReference type="GO" id="GO:0009089">
    <property type="term" value="P:lysine biosynthetic process via diaminopimelate"/>
    <property type="evidence" value="ECO:0007669"/>
    <property type="project" value="UniProtKB-UniRule"/>
</dbReference>
<accession>A0A3M0CFK8</accession>
<dbReference type="GO" id="GO:0071266">
    <property type="term" value="P:'de novo' L-methionine biosynthetic process"/>
    <property type="evidence" value="ECO:0007669"/>
    <property type="project" value="UniProtKB-UniRule"/>
</dbReference>
<dbReference type="AlphaFoldDB" id="A0A3M0CFK8"/>
<feature type="binding site" evidence="15">
    <location>
        <position position="235"/>
    </location>
    <ligand>
        <name>substrate</name>
    </ligand>
</feature>
<evidence type="ECO:0000256" key="9">
    <source>
        <dbReference type="ARBA" id="ARBA00022857"/>
    </source>
</evidence>
<evidence type="ECO:0000313" key="19">
    <source>
        <dbReference type="Proteomes" id="UP000271227"/>
    </source>
</evidence>
<comment type="caution">
    <text evidence="18">The sequence shown here is derived from an EMBL/GenBank/DDBJ whole genome shotgun (WGS) entry which is preliminary data.</text>
</comment>
<dbReference type="RefSeq" id="WP_121938575.1">
    <property type="nucleotide sequence ID" value="NZ_REFR01000011.1"/>
</dbReference>
<dbReference type="InterPro" id="IPR000534">
    <property type="entry name" value="Semialdehyde_DH_NAD-bd"/>
</dbReference>
<dbReference type="Pfam" id="PF02774">
    <property type="entry name" value="Semialdhyde_dhC"/>
    <property type="match status" value="1"/>
</dbReference>
<dbReference type="HAMAP" id="MF_02121">
    <property type="entry name" value="ASADH"/>
    <property type="match status" value="1"/>
</dbReference>
<comment type="pathway">
    <text evidence="3 15">Amino-acid biosynthesis; L-threonine biosynthesis; L-threonine from L-aspartate: step 2/5.</text>
</comment>
<dbReference type="GO" id="GO:0050661">
    <property type="term" value="F:NADP binding"/>
    <property type="evidence" value="ECO:0007669"/>
    <property type="project" value="UniProtKB-UniRule"/>
</dbReference>
<dbReference type="Gene3D" id="3.30.360.10">
    <property type="entry name" value="Dihydrodipicolinate Reductase, domain 2"/>
    <property type="match status" value="1"/>
</dbReference>
<evidence type="ECO:0000256" key="12">
    <source>
        <dbReference type="ARBA" id="ARBA00023154"/>
    </source>
</evidence>
<evidence type="ECO:0000256" key="11">
    <source>
        <dbReference type="ARBA" id="ARBA00023002"/>
    </source>
</evidence>
<comment type="catalytic activity">
    <reaction evidence="14 15">
        <text>L-aspartate 4-semialdehyde + phosphate + NADP(+) = 4-phospho-L-aspartate + NADPH + H(+)</text>
        <dbReference type="Rhea" id="RHEA:24284"/>
        <dbReference type="ChEBI" id="CHEBI:15378"/>
        <dbReference type="ChEBI" id="CHEBI:43474"/>
        <dbReference type="ChEBI" id="CHEBI:57535"/>
        <dbReference type="ChEBI" id="CHEBI:57783"/>
        <dbReference type="ChEBI" id="CHEBI:58349"/>
        <dbReference type="ChEBI" id="CHEBI:537519"/>
        <dbReference type="EC" id="1.2.1.11"/>
    </reaction>
</comment>
<gene>
    <name evidence="15" type="primary">asd</name>
    <name evidence="18" type="ORF">BXY39_1876</name>
</gene>